<dbReference type="EMBL" id="SLYC01000001">
    <property type="protein sequence ID" value="TCQ07995.1"/>
    <property type="molecule type" value="Genomic_DNA"/>
</dbReference>
<evidence type="ECO:0000256" key="1">
    <source>
        <dbReference type="ARBA" id="ARBA00004752"/>
    </source>
</evidence>
<keyword evidence="8" id="KW-0547">Nucleotide-binding</keyword>
<feature type="binding site" evidence="8">
    <location>
        <position position="188"/>
    </location>
    <ligand>
        <name>UDP-N-acetyl-alpha-D-muramoyl-L-alanyl-D-glutamate</name>
        <dbReference type="ChEBI" id="CHEBI:83900"/>
    </ligand>
</feature>
<comment type="pathway">
    <text evidence="1 8 9">Cell wall biogenesis; peptidoglycan biosynthesis.</text>
</comment>
<evidence type="ECO:0000256" key="4">
    <source>
        <dbReference type="ARBA" id="ARBA00022960"/>
    </source>
</evidence>
<dbReference type="SUPFAM" id="SSF63418">
    <property type="entry name" value="MurE/MurF N-terminal domain"/>
    <property type="match status" value="1"/>
</dbReference>
<dbReference type="EC" id="6.3.2.13" evidence="8"/>
<feature type="modified residue" description="N6-carboxylysine" evidence="8">
    <location>
        <position position="220"/>
    </location>
</feature>
<evidence type="ECO:0000259" key="10">
    <source>
        <dbReference type="Pfam" id="PF01225"/>
    </source>
</evidence>
<dbReference type="PANTHER" id="PTHR23135">
    <property type="entry name" value="MUR LIGASE FAMILY MEMBER"/>
    <property type="match status" value="1"/>
</dbReference>
<keyword evidence="8 13" id="KW-0436">Ligase</keyword>
<dbReference type="InterPro" id="IPR036615">
    <property type="entry name" value="Mur_ligase_C_dom_sf"/>
</dbReference>
<evidence type="ECO:0000256" key="9">
    <source>
        <dbReference type="RuleBase" id="RU004135"/>
    </source>
</evidence>
<feature type="binding site" evidence="8">
    <location>
        <begin position="111"/>
        <end position="117"/>
    </location>
    <ligand>
        <name>ATP</name>
        <dbReference type="ChEBI" id="CHEBI:30616"/>
    </ligand>
</feature>
<dbReference type="AlphaFoldDB" id="A0A4R2U2G7"/>
<gene>
    <name evidence="8" type="primary">murE</name>
    <name evidence="13" type="ORF">EDD79_100179</name>
</gene>
<evidence type="ECO:0000259" key="11">
    <source>
        <dbReference type="Pfam" id="PF02875"/>
    </source>
</evidence>
<evidence type="ECO:0000256" key="3">
    <source>
        <dbReference type="ARBA" id="ARBA00022618"/>
    </source>
</evidence>
<comment type="caution">
    <text evidence="13">The sequence shown here is derived from an EMBL/GenBank/DDBJ whole genome shotgun (WGS) entry which is preliminary data.</text>
</comment>
<feature type="binding site" evidence="8">
    <location>
        <position position="457"/>
    </location>
    <ligand>
        <name>meso-2,6-diaminopimelate</name>
        <dbReference type="ChEBI" id="CHEBI:57791"/>
    </ligand>
</feature>
<feature type="binding site" evidence="8">
    <location>
        <position position="180"/>
    </location>
    <ligand>
        <name>UDP-N-acetyl-alpha-D-muramoyl-L-alanyl-D-glutamate</name>
        <dbReference type="ChEBI" id="CHEBI:83900"/>
    </ligand>
</feature>
<keyword evidence="7 8" id="KW-0961">Cell wall biogenesis/degradation</keyword>
<comment type="cofactor">
    <cofactor evidence="8">
        <name>Mg(2+)</name>
        <dbReference type="ChEBI" id="CHEBI:18420"/>
    </cofactor>
</comment>
<keyword evidence="5 8" id="KW-0573">Peptidoglycan synthesis</keyword>
<dbReference type="Pfam" id="PF02875">
    <property type="entry name" value="Mur_ligase_C"/>
    <property type="match status" value="1"/>
</dbReference>
<sequence length="489" mass="54532">MLLEKILQSIEKERVNGETQIQIDSITYDSSRAKENSLFICIEGFNTDGHKYIENAISKGAIAIVVSKEIDIANEKVTIIKVKNTRKVLAEIANVFYDFPTKKLDLIGVTGTNGKTSTTYMIRNILLQANRKVGLVGTISNWIGSREIDTTRTTPESNDLQYLFCEMLDAGIDSCVMEVSSHSLVLHRVDGSDFKIGIFTNLTRDHLDFHETMENYFNAKKELFYKTSLCNIINADDCHGQRIITEIGELNTPIITYGINNHSTIKAQNIGMTIKDVTFDLVTPKYTVTLNIGTPGLFTVYNTLAACSAAYALDIDKEAIKKGLHSLRSVPGRFEIIKEIEDFTVIVDYAHTPDALENVLNSAIKFKENRIITVMGCGGDRDKTKRPIMGEISGSLSDLTIITSDNPRSEDPKVIIKEIKEGIEKTEGEYLIVEDRKEAIKAALNNAKKRDIVIIVGKGHEKVQIIGKNVYPFDDKKVALEVAREEGLL</sequence>
<evidence type="ECO:0000313" key="13">
    <source>
        <dbReference type="EMBL" id="TCQ07995.1"/>
    </source>
</evidence>
<dbReference type="GO" id="GO:0051301">
    <property type="term" value="P:cell division"/>
    <property type="evidence" value="ECO:0007669"/>
    <property type="project" value="UniProtKB-KW"/>
</dbReference>
<feature type="binding site" evidence="8">
    <location>
        <position position="461"/>
    </location>
    <ligand>
        <name>meso-2,6-diaminopimelate</name>
        <dbReference type="ChEBI" id="CHEBI:57791"/>
    </ligand>
</feature>
<dbReference type="Proteomes" id="UP000295504">
    <property type="component" value="Unassembled WGS sequence"/>
</dbReference>
<comment type="function">
    <text evidence="8">Catalyzes the addition of meso-diaminopimelic acid to the nucleotide precursor UDP-N-acetylmuramoyl-L-alanyl-D-glutamate (UMAG) in the biosynthesis of bacterial cell-wall peptidoglycan.</text>
</comment>
<dbReference type="Pfam" id="PF01225">
    <property type="entry name" value="Mur_ligase"/>
    <property type="match status" value="1"/>
</dbReference>
<dbReference type="InterPro" id="IPR036565">
    <property type="entry name" value="Mur-like_cat_sf"/>
</dbReference>
<dbReference type="GO" id="GO:0008765">
    <property type="term" value="F:UDP-N-acetylmuramoylalanyl-D-glutamate-2,6-diaminopimelate ligase activity"/>
    <property type="evidence" value="ECO:0007669"/>
    <property type="project" value="UniProtKB-UniRule"/>
</dbReference>
<dbReference type="InterPro" id="IPR004101">
    <property type="entry name" value="Mur_ligase_C"/>
</dbReference>
<feature type="binding site" evidence="8">
    <location>
        <position position="30"/>
    </location>
    <ligand>
        <name>UDP-N-acetyl-alpha-D-muramoyl-L-alanyl-D-glutamate</name>
        <dbReference type="ChEBI" id="CHEBI:83900"/>
    </ligand>
</feature>
<proteinExistence type="inferred from homology"/>
<dbReference type="InterPro" id="IPR000713">
    <property type="entry name" value="Mur_ligase_N"/>
</dbReference>
<dbReference type="NCBIfam" id="NF001124">
    <property type="entry name" value="PRK00139.1-2"/>
    <property type="match status" value="1"/>
</dbReference>
<comment type="similarity">
    <text evidence="2 8">Belongs to the MurCDEF family. MurE subfamily.</text>
</comment>
<dbReference type="InterPro" id="IPR035911">
    <property type="entry name" value="MurE/MurF_N"/>
</dbReference>
<keyword evidence="8" id="KW-0963">Cytoplasm</keyword>
<keyword evidence="6 8" id="KW-0131">Cell cycle</keyword>
<dbReference type="PANTHER" id="PTHR23135:SF4">
    <property type="entry name" value="UDP-N-ACETYLMURAMOYL-L-ALANYL-D-GLUTAMATE--2,6-DIAMINOPIMELATE LIGASE MURE HOMOLOG, CHLOROPLASTIC"/>
    <property type="match status" value="1"/>
</dbReference>
<dbReference type="RefSeq" id="WP_132847172.1">
    <property type="nucleotide sequence ID" value="NZ_CP058648.1"/>
</dbReference>
<dbReference type="GO" id="GO:0008360">
    <property type="term" value="P:regulation of cell shape"/>
    <property type="evidence" value="ECO:0007669"/>
    <property type="project" value="UniProtKB-KW"/>
</dbReference>
<feature type="binding site" evidence="8">
    <location>
        <begin position="153"/>
        <end position="154"/>
    </location>
    <ligand>
        <name>UDP-N-acetyl-alpha-D-muramoyl-L-alanyl-D-glutamate</name>
        <dbReference type="ChEBI" id="CHEBI:83900"/>
    </ligand>
</feature>
<dbReference type="GO" id="GO:0071555">
    <property type="term" value="P:cell wall organization"/>
    <property type="evidence" value="ECO:0007669"/>
    <property type="project" value="UniProtKB-KW"/>
</dbReference>
<comment type="PTM">
    <text evidence="8">Carboxylation is probably crucial for Mg(2+) binding and, consequently, for the gamma-phosphate positioning of ATP.</text>
</comment>
<feature type="binding site" evidence="8">
    <location>
        <position position="381"/>
    </location>
    <ligand>
        <name>meso-2,6-diaminopimelate</name>
        <dbReference type="ChEBI" id="CHEBI:57791"/>
    </ligand>
</feature>
<comment type="caution">
    <text evidence="8">Lacks conserved residue(s) required for the propagation of feature annotation.</text>
</comment>
<dbReference type="InterPro" id="IPR013221">
    <property type="entry name" value="Mur_ligase_cen"/>
</dbReference>
<evidence type="ECO:0000256" key="8">
    <source>
        <dbReference type="HAMAP-Rule" id="MF_00208"/>
    </source>
</evidence>
<comment type="catalytic activity">
    <reaction evidence="8">
        <text>UDP-N-acetyl-alpha-D-muramoyl-L-alanyl-D-glutamate + meso-2,6-diaminopimelate + ATP = UDP-N-acetyl-alpha-D-muramoyl-L-alanyl-gamma-D-glutamyl-meso-2,6-diaminopimelate + ADP + phosphate + H(+)</text>
        <dbReference type="Rhea" id="RHEA:23676"/>
        <dbReference type="ChEBI" id="CHEBI:15378"/>
        <dbReference type="ChEBI" id="CHEBI:30616"/>
        <dbReference type="ChEBI" id="CHEBI:43474"/>
        <dbReference type="ChEBI" id="CHEBI:57791"/>
        <dbReference type="ChEBI" id="CHEBI:83900"/>
        <dbReference type="ChEBI" id="CHEBI:83905"/>
        <dbReference type="ChEBI" id="CHEBI:456216"/>
        <dbReference type="EC" id="6.3.2.13"/>
    </reaction>
</comment>
<dbReference type="GO" id="GO:0005737">
    <property type="term" value="C:cytoplasm"/>
    <property type="evidence" value="ECO:0007669"/>
    <property type="project" value="UniProtKB-SubCell"/>
</dbReference>
<evidence type="ECO:0000313" key="14">
    <source>
        <dbReference type="Proteomes" id="UP000295504"/>
    </source>
</evidence>
<feature type="domain" description="Mur ligase central" evidence="12">
    <location>
        <begin position="109"/>
        <end position="310"/>
    </location>
</feature>
<keyword evidence="8" id="KW-0460">Magnesium</keyword>
<name>A0A4R2U2G7_9FIRM</name>
<evidence type="ECO:0000256" key="6">
    <source>
        <dbReference type="ARBA" id="ARBA00023306"/>
    </source>
</evidence>
<dbReference type="Gene3D" id="3.40.1390.10">
    <property type="entry name" value="MurE/MurF, N-terminal domain"/>
    <property type="match status" value="1"/>
</dbReference>
<evidence type="ECO:0000256" key="7">
    <source>
        <dbReference type="ARBA" id="ARBA00023316"/>
    </source>
</evidence>
<dbReference type="NCBIfam" id="NF001126">
    <property type="entry name" value="PRK00139.1-4"/>
    <property type="match status" value="1"/>
</dbReference>
<organism evidence="13 14">
    <name type="scientific">Serpentinicella alkaliphila</name>
    <dbReference type="NCBI Taxonomy" id="1734049"/>
    <lineage>
        <taxon>Bacteria</taxon>
        <taxon>Bacillati</taxon>
        <taxon>Bacillota</taxon>
        <taxon>Clostridia</taxon>
        <taxon>Peptostreptococcales</taxon>
        <taxon>Natronincolaceae</taxon>
        <taxon>Serpentinicella</taxon>
    </lineage>
</organism>
<evidence type="ECO:0000256" key="2">
    <source>
        <dbReference type="ARBA" id="ARBA00005898"/>
    </source>
</evidence>
<dbReference type="OrthoDB" id="9800958at2"/>
<dbReference type="GO" id="GO:0000287">
    <property type="term" value="F:magnesium ion binding"/>
    <property type="evidence" value="ECO:0007669"/>
    <property type="project" value="UniProtKB-UniRule"/>
</dbReference>
<feature type="short sequence motif" description="Meso-diaminopimelate recognition motif" evidence="8">
    <location>
        <begin position="405"/>
        <end position="408"/>
    </location>
</feature>
<dbReference type="Gene3D" id="3.40.1190.10">
    <property type="entry name" value="Mur-like, catalytic domain"/>
    <property type="match status" value="1"/>
</dbReference>
<dbReference type="SUPFAM" id="SSF53244">
    <property type="entry name" value="MurD-like peptide ligases, peptide-binding domain"/>
    <property type="match status" value="1"/>
</dbReference>
<feature type="domain" description="Mur ligase C-terminal" evidence="11">
    <location>
        <begin position="332"/>
        <end position="459"/>
    </location>
</feature>
<evidence type="ECO:0000256" key="5">
    <source>
        <dbReference type="ARBA" id="ARBA00022984"/>
    </source>
</evidence>
<dbReference type="GO" id="GO:0005524">
    <property type="term" value="F:ATP binding"/>
    <property type="evidence" value="ECO:0007669"/>
    <property type="project" value="UniProtKB-UniRule"/>
</dbReference>
<dbReference type="Gene3D" id="3.90.190.20">
    <property type="entry name" value="Mur ligase, C-terminal domain"/>
    <property type="match status" value="1"/>
</dbReference>
<evidence type="ECO:0000259" key="12">
    <source>
        <dbReference type="Pfam" id="PF08245"/>
    </source>
</evidence>
<comment type="subcellular location">
    <subcellularLocation>
        <location evidence="8 9">Cytoplasm</location>
    </subcellularLocation>
</comment>
<dbReference type="NCBIfam" id="TIGR01085">
    <property type="entry name" value="murE"/>
    <property type="match status" value="1"/>
</dbReference>
<dbReference type="Pfam" id="PF08245">
    <property type="entry name" value="Mur_ligase_M"/>
    <property type="match status" value="1"/>
</dbReference>
<reference evidence="13 14" key="1">
    <citation type="submission" date="2019-03" db="EMBL/GenBank/DDBJ databases">
        <title>Genomic Encyclopedia of Type Strains, Phase IV (KMG-IV): sequencing the most valuable type-strain genomes for metagenomic binning, comparative biology and taxonomic classification.</title>
        <authorList>
            <person name="Goeker M."/>
        </authorList>
    </citation>
    <scope>NUCLEOTIDE SEQUENCE [LARGE SCALE GENOMIC DNA]</scope>
    <source>
        <strain evidence="13 14">DSM 100013</strain>
    </source>
</reference>
<keyword evidence="4 8" id="KW-0133">Cell shape</keyword>
<keyword evidence="8" id="KW-0067">ATP-binding</keyword>
<feature type="binding site" evidence="8">
    <location>
        <begin position="405"/>
        <end position="408"/>
    </location>
    <ligand>
        <name>meso-2,6-diaminopimelate</name>
        <dbReference type="ChEBI" id="CHEBI:57791"/>
    </ligand>
</feature>
<keyword evidence="14" id="KW-1185">Reference proteome</keyword>
<protein>
    <recommendedName>
        <fullName evidence="8">UDP-N-acetylmuramoyl-L-alanyl-D-glutamate--2,6-diaminopimelate ligase</fullName>
        <ecNumber evidence="8">6.3.2.13</ecNumber>
    </recommendedName>
    <alternativeName>
        <fullName evidence="8">Meso-A2pm-adding enzyme</fullName>
    </alternativeName>
    <alternativeName>
        <fullName evidence="8">Meso-diaminopimelate-adding enzyme</fullName>
    </alternativeName>
    <alternativeName>
        <fullName evidence="8">UDP-MurNAc-L-Ala-D-Glu:meso-diaminopimelate ligase</fullName>
    </alternativeName>
    <alternativeName>
        <fullName evidence="8">UDP-MurNAc-tripeptide synthetase</fullName>
    </alternativeName>
    <alternativeName>
        <fullName evidence="8">UDP-N-acetylmuramyl-tripeptide synthetase</fullName>
    </alternativeName>
</protein>
<dbReference type="UniPathway" id="UPA00219"/>
<feature type="domain" description="Mur ligase N-terminal catalytic" evidence="10">
    <location>
        <begin position="23"/>
        <end position="97"/>
    </location>
</feature>
<dbReference type="InterPro" id="IPR005761">
    <property type="entry name" value="UDP-N-AcMur-Glu-dNH2Pim_ligase"/>
</dbReference>
<accession>A0A4R2U2G7</accession>
<dbReference type="GO" id="GO:0009252">
    <property type="term" value="P:peptidoglycan biosynthetic process"/>
    <property type="evidence" value="ECO:0007669"/>
    <property type="project" value="UniProtKB-UniRule"/>
</dbReference>
<dbReference type="HAMAP" id="MF_00208">
    <property type="entry name" value="MurE"/>
    <property type="match status" value="1"/>
</dbReference>
<dbReference type="SUPFAM" id="SSF53623">
    <property type="entry name" value="MurD-like peptide ligases, catalytic domain"/>
    <property type="match status" value="1"/>
</dbReference>
<keyword evidence="3 8" id="KW-0132">Cell division</keyword>